<dbReference type="SUPFAM" id="SSF53850">
    <property type="entry name" value="Periplasmic binding protein-like II"/>
    <property type="match status" value="1"/>
</dbReference>
<dbReference type="GO" id="GO:0003700">
    <property type="term" value="F:DNA-binding transcription factor activity"/>
    <property type="evidence" value="ECO:0007669"/>
    <property type="project" value="InterPro"/>
</dbReference>
<dbReference type="Pfam" id="PF03466">
    <property type="entry name" value="LysR_substrate"/>
    <property type="match status" value="1"/>
</dbReference>
<accession>A0A3B0T078</accession>
<dbReference type="InterPro" id="IPR036388">
    <property type="entry name" value="WH-like_DNA-bd_sf"/>
</dbReference>
<evidence type="ECO:0000259" key="5">
    <source>
        <dbReference type="PROSITE" id="PS50931"/>
    </source>
</evidence>
<dbReference type="InterPro" id="IPR036390">
    <property type="entry name" value="WH_DNA-bd_sf"/>
</dbReference>
<gene>
    <name evidence="6" type="ORF">MNBD_ALPHA07-1239</name>
</gene>
<protein>
    <recommendedName>
        <fullName evidence="5">HTH lysR-type domain-containing protein</fullName>
    </recommendedName>
</protein>
<dbReference type="Pfam" id="PF00126">
    <property type="entry name" value="HTH_1"/>
    <property type="match status" value="1"/>
</dbReference>
<dbReference type="InterPro" id="IPR000847">
    <property type="entry name" value="LysR_HTH_N"/>
</dbReference>
<dbReference type="PANTHER" id="PTHR30537">
    <property type="entry name" value="HTH-TYPE TRANSCRIPTIONAL REGULATOR"/>
    <property type="match status" value="1"/>
</dbReference>
<dbReference type="Gene3D" id="1.10.10.10">
    <property type="entry name" value="Winged helix-like DNA-binding domain superfamily/Winged helix DNA-binding domain"/>
    <property type="match status" value="1"/>
</dbReference>
<evidence type="ECO:0000313" key="6">
    <source>
        <dbReference type="EMBL" id="VAW05769.1"/>
    </source>
</evidence>
<dbReference type="EMBL" id="UOEG01000306">
    <property type="protein sequence ID" value="VAW05769.1"/>
    <property type="molecule type" value="Genomic_DNA"/>
</dbReference>
<keyword evidence="3" id="KW-0238">DNA-binding</keyword>
<keyword evidence="2" id="KW-0805">Transcription regulation</keyword>
<proteinExistence type="inferred from homology"/>
<dbReference type="PROSITE" id="PS50931">
    <property type="entry name" value="HTH_LYSR"/>
    <property type="match status" value="1"/>
</dbReference>
<dbReference type="GO" id="GO:0043565">
    <property type="term" value="F:sequence-specific DNA binding"/>
    <property type="evidence" value="ECO:0007669"/>
    <property type="project" value="TreeGrafter"/>
</dbReference>
<evidence type="ECO:0000256" key="3">
    <source>
        <dbReference type="ARBA" id="ARBA00023125"/>
    </source>
</evidence>
<organism evidence="6">
    <name type="scientific">hydrothermal vent metagenome</name>
    <dbReference type="NCBI Taxonomy" id="652676"/>
    <lineage>
        <taxon>unclassified sequences</taxon>
        <taxon>metagenomes</taxon>
        <taxon>ecological metagenomes</taxon>
    </lineage>
</organism>
<dbReference type="InterPro" id="IPR005119">
    <property type="entry name" value="LysR_subst-bd"/>
</dbReference>
<evidence type="ECO:0000256" key="4">
    <source>
        <dbReference type="ARBA" id="ARBA00023163"/>
    </source>
</evidence>
<dbReference type="FunFam" id="1.10.10.10:FF:000001">
    <property type="entry name" value="LysR family transcriptional regulator"/>
    <property type="match status" value="1"/>
</dbReference>
<dbReference type="SUPFAM" id="SSF46785">
    <property type="entry name" value="Winged helix' DNA-binding domain"/>
    <property type="match status" value="1"/>
</dbReference>
<evidence type="ECO:0000256" key="1">
    <source>
        <dbReference type="ARBA" id="ARBA00009437"/>
    </source>
</evidence>
<evidence type="ECO:0000256" key="2">
    <source>
        <dbReference type="ARBA" id="ARBA00023015"/>
    </source>
</evidence>
<keyword evidence="4" id="KW-0804">Transcription</keyword>
<feature type="domain" description="HTH lysR-type" evidence="5">
    <location>
        <begin position="7"/>
        <end position="64"/>
    </location>
</feature>
<dbReference type="GO" id="GO:0006351">
    <property type="term" value="P:DNA-templated transcription"/>
    <property type="evidence" value="ECO:0007669"/>
    <property type="project" value="TreeGrafter"/>
</dbReference>
<comment type="similarity">
    <text evidence="1">Belongs to the LysR transcriptional regulatory family.</text>
</comment>
<dbReference type="InterPro" id="IPR058163">
    <property type="entry name" value="LysR-type_TF_proteobact-type"/>
</dbReference>
<sequence length="288" mass="30759">MDWLSLPPLTSLRAFAALAEAGSTAAAGAKLNVSHAAISQQIKALEAHLGVPLVDRSARQLHLTHAGRQLADAVTGGFAGIARICEALTGADADRPLQVSTTQSFATSWLMPRLGDFTKRHPGIDLMINPSTQLTNPEPGGIDLGLRFGAGAWPGLEAEMLVPTNMVVVAAPELVGDRPFTKASDLREYPWLKEIDTNQTEDWLRSHGVSKGRGKSVTEVPGNLMLDGARAGQGVILTAMSSVAADVAAGRLRLLFRDEGNSGYFIVTHPGILRPCARAFISWLRRQK</sequence>
<dbReference type="AlphaFoldDB" id="A0A3B0T078"/>
<name>A0A3B0T078_9ZZZZ</name>
<dbReference type="Gene3D" id="3.40.190.10">
    <property type="entry name" value="Periplasmic binding protein-like II"/>
    <property type="match status" value="2"/>
</dbReference>
<reference evidence="6" key="1">
    <citation type="submission" date="2018-06" db="EMBL/GenBank/DDBJ databases">
        <authorList>
            <person name="Zhirakovskaya E."/>
        </authorList>
    </citation>
    <scope>NUCLEOTIDE SEQUENCE</scope>
</reference>
<dbReference type="PANTHER" id="PTHR30537:SF79">
    <property type="entry name" value="TRANSCRIPTIONAL REGULATOR-RELATED"/>
    <property type="match status" value="1"/>
</dbReference>